<dbReference type="InterPro" id="IPR001647">
    <property type="entry name" value="HTH_TetR"/>
</dbReference>
<dbReference type="PROSITE" id="PS01081">
    <property type="entry name" value="HTH_TETR_1"/>
    <property type="match status" value="1"/>
</dbReference>
<reference evidence="4" key="1">
    <citation type="journal article" date="2022" name="Cell">
        <title>Design, construction, and in vivo augmentation of a complex gut microbiome.</title>
        <authorList>
            <person name="Cheng A.G."/>
            <person name="Ho P.Y."/>
            <person name="Aranda-Diaz A."/>
            <person name="Jain S."/>
            <person name="Yu F.B."/>
            <person name="Meng X."/>
            <person name="Wang M."/>
            <person name="Iakiviak M."/>
            <person name="Nagashima K."/>
            <person name="Zhao A."/>
            <person name="Murugkar P."/>
            <person name="Patil A."/>
            <person name="Atabakhsh K."/>
            <person name="Weakley A."/>
            <person name="Yan J."/>
            <person name="Brumbaugh A.R."/>
            <person name="Higginbottom S."/>
            <person name="Dimas A."/>
            <person name="Shiver A.L."/>
            <person name="Deutschbauer A."/>
            <person name="Neff N."/>
            <person name="Sonnenburg J.L."/>
            <person name="Huang K.C."/>
            <person name="Fischbach M.A."/>
        </authorList>
    </citation>
    <scope>NUCLEOTIDE SEQUENCE</scope>
    <source>
        <strain evidence="4">DSM 19829</strain>
    </source>
</reference>
<dbReference type="SUPFAM" id="SSF46689">
    <property type="entry name" value="Homeodomain-like"/>
    <property type="match status" value="1"/>
</dbReference>
<dbReference type="PANTHER" id="PTHR43479">
    <property type="entry name" value="ACREF/ENVCD OPERON REPRESSOR-RELATED"/>
    <property type="match status" value="1"/>
</dbReference>
<evidence type="ECO:0000313" key="4">
    <source>
        <dbReference type="EMBL" id="UWP57952.1"/>
    </source>
</evidence>
<evidence type="ECO:0000256" key="1">
    <source>
        <dbReference type="ARBA" id="ARBA00023125"/>
    </source>
</evidence>
<dbReference type="EMBL" id="CP102290">
    <property type="protein sequence ID" value="UWP57952.1"/>
    <property type="molecule type" value="Genomic_DNA"/>
</dbReference>
<dbReference type="Proteomes" id="UP001060164">
    <property type="component" value="Chromosome"/>
</dbReference>
<proteinExistence type="predicted"/>
<keyword evidence="1 2" id="KW-0238">DNA-binding</keyword>
<keyword evidence="5" id="KW-1185">Reference proteome</keyword>
<accession>A0ABY5VCN8</accession>
<dbReference type="Pfam" id="PF00440">
    <property type="entry name" value="TetR_N"/>
    <property type="match status" value="1"/>
</dbReference>
<feature type="domain" description="HTH tetR-type" evidence="3">
    <location>
        <begin position="8"/>
        <end position="68"/>
    </location>
</feature>
<dbReference type="PROSITE" id="PS50977">
    <property type="entry name" value="HTH_TETR_2"/>
    <property type="match status" value="1"/>
</dbReference>
<feature type="DNA-binding region" description="H-T-H motif" evidence="2">
    <location>
        <begin position="31"/>
        <end position="50"/>
    </location>
</feature>
<dbReference type="RefSeq" id="WP_028528450.1">
    <property type="nucleotide sequence ID" value="NZ_CABLBR010000011.1"/>
</dbReference>
<dbReference type="InterPro" id="IPR023772">
    <property type="entry name" value="DNA-bd_HTH_TetR-type_CS"/>
</dbReference>
<dbReference type="InterPro" id="IPR009057">
    <property type="entry name" value="Homeodomain-like_sf"/>
</dbReference>
<dbReference type="Gene3D" id="1.10.357.10">
    <property type="entry name" value="Tetracycline Repressor, domain 2"/>
    <property type="match status" value="1"/>
</dbReference>
<evidence type="ECO:0000259" key="3">
    <source>
        <dbReference type="PROSITE" id="PS50977"/>
    </source>
</evidence>
<dbReference type="PANTHER" id="PTHR43479:SF11">
    <property type="entry name" value="ACREF_ENVCD OPERON REPRESSOR-RELATED"/>
    <property type="match status" value="1"/>
</dbReference>
<organism evidence="4 5">
    <name type="scientific">Ruminococcus gauvreauii</name>
    <dbReference type="NCBI Taxonomy" id="438033"/>
    <lineage>
        <taxon>Bacteria</taxon>
        <taxon>Bacillati</taxon>
        <taxon>Bacillota</taxon>
        <taxon>Clostridia</taxon>
        <taxon>Eubacteriales</taxon>
        <taxon>Oscillospiraceae</taxon>
        <taxon>Ruminococcus</taxon>
    </lineage>
</organism>
<evidence type="ECO:0000256" key="2">
    <source>
        <dbReference type="PROSITE-ProRule" id="PRU00335"/>
    </source>
</evidence>
<evidence type="ECO:0000313" key="5">
    <source>
        <dbReference type="Proteomes" id="UP001060164"/>
    </source>
</evidence>
<dbReference type="PRINTS" id="PR00455">
    <property type="entry name" value="HTHTETR"/>
</dbReference>
<gene>
    <name evidence="4" type="ORF">NQ502_11140</name>
</gene>
<name>A0ABY5VCN8_9FIRM</name>
<protein>
    <submittedName>
        <fullName evidence="4">TetR/AcrR family transcriptional regulator</fullName>
    </submittedName>
</protein>
<sequence length="224" mass="25579">MARNKYPEETVKRILDTSAKLFAEKGYDKTTLQDIIQKTKLSKGAIYHHFASKEEIFVKICTRIGDENGKILSRIRDDSTLNGIEKLKKIFRTSLLHTNQETMLSMVPYLLDSPKFLVINIQNIYDEVVPYFIQPILEEGIADGSIRITHTKEVAEVLMMLADVWLHPLLKPTSPEEMRARCEVYNQITGAFIGAELLDEDMIAAMINYSQILLGQRGKTKNTE</sequence>
<dbReference type="InterPro" id="IPR050624">
    <property type="entry name" value="HTH-type_Tx_Regulator"/>
</dbReference>